<proteinExistence type="predicted"/>
<evidence type="ECO:0000313" key="1">
    <source>
        <dbReference type="EMBL" id="KAB2106939.1"/>
    </source>
</evidence>
<accession>A0ACB6FR99</accession>
<keyword evidence="2" id="KW-1185">Reference proteome</keyword>
<protein>
    <submittedName>
        <fullName evidence="1">Uncharacterized protein</fullName>
    </submittedName>
</protein>
<sequence length="179" mass="20438">MAPKLQPQEARATIPTHTTQQSPLLRLPAELRNQIFTLVLHHPQIDLFVLPTTAKGRTTTMRASHPTRTNCIGLLRTCRQTHAETSLLVYELNVFTIRATHAMHLVAFLARRTAAQIDVMAEVQWKPALDVTGVHACSAVEWLDMTAREIDQLERNRRQREIEDRHSSARARGRLYGYE</sequence>
<reference evidence="1 2" key="1">
    <citation type="journal article" date="2019" name="bioRxiv">
        <title>Genomics, evolutionary history and diagnostics of the Alternaria alternata species group including apple and Asian pear pathotypes.</title>
        <authorList>
            <person name="Armitage A.D."/>
            <person name="Cockerton H.M."/>
            <person name="Sreenivasaprasad S."/>
            <person name="Woodhall J.W."/>
            <person name="Lane C.R."/>
            <person name="Harrison R.J."/>
            <person name="Clarkson J.P."/>
        </authorList>
    </citation>
    <scope>NUCLEOTIDE SEQUENCE [LARGE SCALE GENOMIC DNA]</scope>
    <source>
        <strain evidence="1 2">FERA 650</strain>
    </source>
</reference>
<name>A0ACB6FR99_9PLEO</name>
<dbReference type="Proteomes" id="UP000293547">
    <property type="component" value="Unassembled WGS sequence"/>
</dbReference>
<dbReference type="EMBL" id="PDWZ02000004">
    <property type="protein sequence ID" value="KAB2106939.1"/>
    <property type="molecule type" value="Genomic_DNA"/>
</dbReference>
<gene>
    <name evidence="1" type="ORF">AG0111_0g4740</name>
</gene>
<evidence type="ECO:0000313" key="2">
    <source>
        <dbReference type="Proteomes" id="UP000293547"/>
    </source>
</evidence>
<comment type="caution">
    <text evidence="1">The sequence shown here is derived from an EMBL/GenBank/DDBJ whole genome shotgun (WGS) entry which is preliminary data.</text>
</comment>
<organism evidence="1 2">
    <name type="scientific">Alternaria gaisen</name>
    <dbReference type="NCBI Taxonomy" id="167740"/>
    <lineage>
        <taxon>Eukaryota</taxon>
        <taxon>Fungi</taxon>
        <taxon>Dikarya</taxon>
        <taxon>Ascomycota</taxon>
        <taxon>Pezizomycotina</taxon>
        <taxon>Dothideomycetes</taxon>
        <taxon>Pleosporomycetidae</taxon>
        <taxon>Pleosporales</taxon>
        <taxon>Pleosporineae</taxon>
        <taxon>Pleosporaceae</taxon>
        <taxon>Alternaria</taxon>
        <taxon>Alternaria sect. Alternaria</taxon>
    </lineage>
</organism>